<keyword evidence="2" id="KW-0732">Signal</keyword>
<feature type="signal peptide" evidence="2">
    <location>
        <begin position="1"/>
        <end position="18"/>
    </location>
</feature>
<feature type="compositionally biased region" description="Acidic residues" evidence="1">
    <location>
        <begin position="254"/>
        <end position="266"/>
    </location>
</feature>
<evidence type="ECO:0000256" key="1">
    <source>
        <dbReference type="SAM" id="MobiDB-lite"/>
    </source>
</evidence>
<feature type="region of interest" description="Disordered" evidence="1">
    <location>
        <begin position="239"/>
        <end position="266"/>
    </location>
</feature>
<accession>A0A1G9CJ86</accession>
<organism evidence="4 5">
    <name type="scientific">Mesorhizobium muleiense</name>
    <dbReference type="NCBI Taxonomy" id="1004279"/>
    <lineage>
        <taxon>Bacteria</taxon>
        <taxon>Pseudomonadati</taxon>
        <taxon>Pseudomonadota</taxon>
        <taxon>Alphaproteobacteria</taxon>
        <taxon>Hyphomicrobiales</taxon>
        <taxon>Phyllobacteriaceae</taxon>
        <taxon>Mesorhizobium</taxon>
    </lineage>
</organism>
<dbReference type="InterPro" id="IPR006860">
    <property type="entry name" value="FecR"/>
</dbReference>
<evidence type="ECO:0000313" key="5">
    <source>
        <dbReference type="Proteomes" id="UP000198894"/>
    </source>
</evidence>
<dbReference type="Proteomes" id="UP000198894">
    <property type="component" value="Unassembled WGS sequence"/>
</dbReference>
<feature type="chain" id="PRO_5011678541" evidence="2">
    <location>
        <begin position="19"/>
        <end position="266"/>
    </location>
</feature>
<dbReference type="EMBL" id="FNEE01000016">
    <property type="protein sequence ID" value="SDK51743.1"/>
    <property type="molecule type" value="Genomic_DNA"/>
</dbReference>
<sequence length="266" mass="27558">MRTLYRQIATCIACLAFAAPSGAETVGSMTAYQTNIIRNHGEAMNVGAGVELGDQLRSNITGLGMLVFRDESSAKIGPNTSLTIDEFVYNPGSRSGKIDIRMNSGLARFYGGQVSKGGDMQVATPHMVLGARGGIIEVLVIAGQTVGILRAGRMTCMMNGRKLVITNPGHACTSDNDKLLTGYGGIDAFPILDSIDRIAGTGLPGEPGPGLNVSAICASALGNSLKACKSTDGALPGVAMEFPDSPTPPVGSGVDDEDDDCFPDCR</sequence>
<dbReference type="Pfam" id="PF04773">
    <property type="entry name" value="FecR"/>
    <property type="match status" value="1"/>
</dbReference>
<keyword evidence="5" id="KW-1185">Reference proteome</keyword>
<protein>
    <submittedName>
        <fullName evidence="4">FecR family protein</fullName>
    </submittedName>
</protein>
<dbReference type="AlphaFoldDB" id="A0A1G9CJ86"/>
<reference evidence="5" key="1">
    <citation type="submission" date="2016-10" db="EMBL/GenBank/DDBJ databases">
        <authorList>
            <person name="Varghese N."/>
            <person name="Submissions S."/>
        </authorList>
    </citation>
    <scope>NUCLEOTIDE SEQUENCE [LARGE SCALE GENOMIC DNA]</scope>
    <source>
        <strain evidence="5">CGMCC 1.11022</strain>
    </source>
</reference>
<gene>
    <name evidence="4" type="ORF">SAMN05428953_11685</name>
</gene>
<name>A0A1G9CJ86_9HYPH</name>
<evidence type="ECO:0000259" key="3">
    <source>
        <dbReference type="Pfam" id="PF04773"/>
    </source>
</evidence>
<feature type="domain" description="FecR protein" evidence="3">
    <location>
        <begin position="65"/>
        <end position="143"/>
    </location>
</feature>
<evidence type="ECO:0000256" key="2">
    <source>
        <dbReference type="SAM" id="SignalP"/>
    </source>
</evidence>
<evidence type="ECO:0000313" key="4">
    <source>
        <dbReference type="EMBL" id="SDK51743.1"/>
    </source>
</evidence>
<proteinExistence type="predicted"/>